<gene>
    <name evidence="2" type="ORF">sS8_0848</name>
</gene>
<protein>
    <submittedName>
        <fullName evidence="2">Uncharacterized protein</fullName>
    </submittedName>
</protein>
<dbReference type="KEGG" id="mmai:sS8_0848"/>
<evidence type="ECO:0000313" key="2">
    <source>
        <dbReference type="EMBL" id="BBA32813.1"/>
    </source>
</evidence>
<evidence type="ECO:0000256" key="1">
    <source>
        <dbReference type="SAM" id="Phobius"/>
    </source>
</evidence>
<keyword evidence="1" id="KW-0812">Transmembrane</keyword>
<organism evidence="2 3">
    <name type="scientific">Methylocaldum marinum</name>
    <dbReference type="NCBI Taxonomy" id="1432792"/>
    <lineage>
        <taxon>Bacteria</taxon>
        <taxon>Pseudomonadati</taxon>
        <taxon>Pseudomonadota</taxon>
        <taxon>Gammaproteobacteria</taxon>
        <taxon>Methylococcales</taxon>
        <taxon>Methylococcaceae</taxon>
        <taxon>Methylocaldum</taxon>
    </lineage>
</organism>
<dbReference type="EMBL" id="AP017928">
    <property type="protein sequence ID" value="BBA32813.1"/>
    <property type="molecule type" value="Genomic_DNA"/>
</dbReference>
<sequence>MTRTGKMGTDLFSASDRLLEQKPPNLAVEPTPNSLRSYVAPALWRSSLTALGVMTKRAKLIALLAVEVALIILHVVLRTAEPGSELSWHWALALSFGIVLVAYAFSIRCPAVNCRRGQVIRGWSAFDVRLPGQHCYVCGHSLE</sequence>
<keyword evidence="1" id="KW-1133">Transmembrane helix</keyword>
<proteinExistence type="predicted"/>
<feature type="transmembrane region" description="Helical" evidence="1">
    <location>
        <begin position="60"/>
        <end position="80"/>
    </location>
</feature>
<dbReference type="Proteomes" id="UP000266313">
    <property type="component" value="Chromosome"/>
</dbReference>
<feature type="transmembrane region" description="Helical" evidence="1">
    <location>
        <begin position="86"/>
        <end position="106"/>
    </location>
</feature>
<evidence type="ECO:0000313" key="3">
    <source>
        <dbReference type="Proteomes" id="UP000266313"/>
    </source>
</evidence>
<keyword evidence="3" id="KW-1185">Reference proteome</keyword>
<keyword evidence="1" id="KW-0472">Membrane</keyword>
<accession>A0A250KM99</accession>
<dbReference type="AlphaFoldDB" id="A0A250KM99"/>
<reference evidence="2 3" key="1">
    <citation type="submission" date="2016-12" db="EMBL/GenBank/DDBJ databases">
        <title>Genome sequencing of Methylocaldum marinum.</title>
        <authorList>
            <person name="Takeuchi M."/>
            <person name="Kamagata Y."/>
            <person name="Hiraoka S."/>
            <person name="Oshima K."/>
            <person name="Hattori M."/>
            <person name="Iwasaki W."/>
        </authorList>
    </citation>
    <scope>NUCLEOTIDE SEQUENCE [LARGE SCALE GENOMIC DNA]</scope>
    <source>
        <strain evidence="2 3">S8</strain>
    </source>
</reference>
<name>A0A250KM99_9GAMM</name>